<dbReference type="Proteomes" id="UP000245974">
    <property type="component" value="Unassembled WGS sequence"/>
</dbReference>
<organism evidence="2 3">
    <name type="scientific">Acinetobacter stercoris</name>
    <dbReference type="NCBI Taxonomy" id="2126983"/>
    <lineage>
        <taxon>Bacteria</taxon>
        <taxon>Pseudomonadati</taxon>
        <taxon>Pseudomonadota</taxon>
        <taxon>Gammaproteobacteria</taxon>
        <taxon>Moraxellales</taxon>
        <taxon>Moraxellaceae</taxon>
        <taxon>Acinetobacter</taxon>
    </lineage>
</organism>
<dbReference type="InParanoid" id="A0A2U3N0V3"/>
<dbReference type="OrthoDB" id="6701019at2"/>
<keyword evidence="1" id="KW-0472">Membrane</keyword>
<reference evidence="3" key="1">
    <citation type="submission" date="2018-03" db="EMBL/GenBank/DDBJ databases">
        <authorList>
            <person name="Blom J."/>
        </authorList>
    </citation>
    <scope>NUCLEOTIDE SEQUENCE [LARGE SCALE GENOMIC DNA]</scope>
    <source>
        <strain evidence="3">KPC-SM-21</strain>
    </source>
</reference>
<keyword evidence="3" id="KW-1185">Reference proteome</keyword>
<dbReference type="RefSeq" id="WP_121974741.1">
    <property type="nucleotide sequence ID" value="NZ_OOGT01000125.1"/>
</dbReference>
<feature type="transmembrane region" description="Helical" evidence="1">
    <location>
        <begin position="51"/>
        <end position="70"/>
    </location>
</feature>
<dbReference type="EMBL" id="OOGT01000125">
    <property type="protein sequence ID" value="SPL71316.1"/>
    <property type="molecule type" value="Genomic_DNA"/>
</dbReference>
<evidence type="ECO:0000256" key="1">
    <source>
        <dbReference type="SAM" id="Phobius"/>
    </source>
</evidence>
<keyword evidence="1" id="KW-1133">Transmembrane helix</keyword>
<dbReference type="AlphaFoldDB" id="A0A2U3N0V3"/>
<evidence type="ECO:0000313" key="2">
    <source>
        <dbReference type="EMBL" id="SPL71316.1"/>
    </source>
</evidence>
<gene>
    <name evidence="2" type="ORF">KPC_2494</name>
</gene>
<accession>A0A2U3N0V3</accession>
<keyword evidence="1" id="KW-0812">Transmembrane</keyword>
<evidence type="ECO:0000313" key="3">
    <source>
        <dbReference type="Proteomes" id="UP000245974"/>
    </source>
</evidence>
<sequence>MSYKHNNLMAMRESYWNDESSPSVQIEKQYFQSTLTQHGVFKTANLEDARYFFFSLPSIIIVKGYALGFLDQSVQSMISTFIQANKLQLMHRQELKIQYRM</sequence>
<name>A0A2U3N0V3_9GAMM</name>
<protein>
    <submittedName>
        <fullName evidence="2">Uncharacterized protein</fullName>
    </submittedName>
</protein>
<proteinExistence type="predicted"/>